<keyword evidence="3" id="KW-1185">Reference proteome</keyword>
<keyword evidence="1" id="KW-0812">Transmembrane</keyword>
<dbReference type="EMBL" id="BSUK01000001">
    <property type="protein sequence ID" value="GMA24010.1"/>
    <property type="molecule type" value="Genomic_DNA"/>
</dbReference>
<proteinExistence type="predicted"/>
<name>A0ABQ6HZV0_9MICO</name>
<dbReference type="Proteomes" id="UP001157091">
    <property type="component" value="Unassembled WGS sequence"/>
</dbReference>
<reference evidence="3" key="1">
    <citation type="journal article" date="2019" name="Int. J. Syst. Evol. Microbiol.">
        <title>The Global Catalogue of Microorganisms (GCM) 10K type strain sequencing project: providing services to taxonomists for standard genome sequencing and annotation.</title>
        <authorList>
            <consortium name="The Broad Institute Genomics Platform"/>
            <consortium name="The Broad Institute Genome Sequencing Center for Infectious Disease"/>
            <person name="Wu L."/>
            <person name="Ma J."/>
        </authorList>
    </citation>
    <scope>NUCLEOTIDE SEQUENCE [LARGE SCALE GENOMIC DNA]</scope>
    <source>
        <strain evidence="3">NBRC 106348</strain>
    </source>
</reference>
<sequence length="55" mass="5604">MYATWLATSDGGVPETPPAGTDVALSFAILGAVAAGGIVWAVLVNRRRHRLGLGA</sequence>
<feature type="transmembrane region" description="Helical" evidence="1">
    <location>
        <begin position="23"/>
        <end position="43"/>
    </location>
</feature>
<gene>
    <name evidence="2" type="ORF">GCM10025864_17690</name>
</gene>
<comment type="caution">
    <text evidence="2">The sequence shown here is derived from an EMBL/GenBank/DDBJ whole genome shotgun (WGS) entry which is preliminary data.</text>
</comment>
<evidence type="ECO:0008006" key="4">
    <source>
        <dbReference type="Google" id="ProtNLM"/>
    </source>
</evidence>
<evidence type="ECO:0000313" key="3">
    <source>
        <dbReference type="Proteomes" id="UP001157091"/>
    </source>
</evidence>
<protein>
    <recommendedName>
        <fullName evidence="4">LPXTG cell wall anchor domain-containing protein</fullName>
    </recommendedName>
</protein>
<organism evidence="2 3">
    <name type="scientific">Luteimicrobium album</name>
    <dbReference type="NCBI Taxonomy" id="1054550"/>
    <lineage>
        <taxon>Bacteria</taxon>
        <taxon>Bacillati</taxon>
        <taxon>Actinomycetota</taxon>
        <taxon>Actinomycetes</taxon>
        <taxon>Micrococcales</taxon>
        <taxon>Luteimicrobium</taxon>
    </lineage>
</organism>
<accession>A0ABQ6HZV0</accession>
<keyword evidence="1" id="KW-1133">Transmembrane helix</keyword>
<evidence type="ECO:0000256" key="1">
    <source>
        <dbReference type="SAM" id="Phobius"/>
    </source>
</evidence>
<keyword evidence="1" id="KW-0472">Membrane</keyword>
<evidence type="ECO:0000313" key="2">
    <source>
        <dbReference type="EMBL" id="GMA24010.1"/>
    </source>
</evidence>
<dbReference type="RefSeq" id="WP_284292905.1">
    <property type="nucleotide sequence ID" value="NZ_BSUK01000001.1"/>
</dbReference>